<gene>
    <name evidence="1" type="ORF">LX99_02001</name>
</gene>
<evidence type="ECO:0000313" key="1">
    <source>
        <dbReference type="EMBL" id="PWK78161.1"/>
    </source>
</evidence>
<reference evidence="1 2" key="1">
    <citation type="submission" date="2018-05" db="EMBL/GenBank/DDBJ databases">
        <title>Genomic Encyclopedia of Archaeal and Bacterial Type Strains, Phase II (KMG-II): from individual species to whole genera.</title>
        <authorList>
            <person name="Goeker M."/>
        </authorList>
    </citation>
    <scope>NUCLEOTIDE SEQUENCE [LARGE SCALE GENOMIC DNA]</scope>
    <source>
        <strain evidence="1 2">DSM 19975</strain>
    </source>
</reference>
<dbReference type="RefSeq" id="WP_022829775.1">
    <property type="nucleotide sequence ID" value="NZ_QGHA01000003.1"/>
</dbReference>
<dbReference type="AlphaFoldDB" id="A0A316HDQ4"/>
<sequence length="242" mass="28743">MKREYHKWFSPFLQRNMEMLVFGHSGASVLFFPTRTARFYDYEDWKVIEAMKWKIEAGHLQIYCVDSIDRESFYNEYSHPHHRIERHLQYEQYILQEVIPFMKKNNPGTALISAGCSMGAYHAVTTAFKHPHLFKKVVGMSGRYDVTQTMGNFRDLLDGYRDENVYFNMPNQFMPNLGNPDIINALKRLHIVIVIGEEDAFLEDNKYLSSVLNAKGIKNDLYIWHEEAHRARYWRKMVQLYI</sequence>
<dbReference type="EMBL" id="QGHA01000003">
    <property type="protein sequence ID" value="PWK78161.1"/>
    <property type="molecule type" value="Genomic_DNA"/>
</dbReference>
<keyword evidence="2" id="KW-1185">Reference proteome</keyword>
<dbReference type="Gene3D" id="3.40.50.1820">
    <property type="entry name" value="alpha/beta hydrolase"/>
    <property type="match status" value="1"/>
</dbReference>
<dbReference type="InterPro" id="IPR050583">
    <property type="entry name" value="Mycobacterial_A85_antigen"/>
</dbReference>
<dbReference type="PANTHER" id="PTHR48098:SF3">
    <property type="entry name" value="IRON(III) ENTEROBACTIN ESTERASE"/>
    <property type="match status" value="1"/>
</dbReference>
<comment type="caution">
    <text evidence="1">The sequence shown here is derived from an EMBL/GenBank/DDBJ whole genome shotgun (WGS) entry which is preliminary data.</text>
</comment>
<organism evidence="1 2">
    <name type="scientific">Mucilaginibacter oryzae</name>
    <dbReference type="NCBI Taxonomy" id="468058"/>
    <lineage>
        <taxon>Bacteria</taxon>
        <taxon>Pseudomonadati</taxon>
        <taxon>Bacteroidota</taxon>
        <taxon>Sphingobacteriia</taxon>
        <taxon>Sphingobacteriales</taxon>
        <taxon>Sphingobacteriaceae</taxon>
        <taxon>Mucilaginibacter</taxon>
    </lineage>
</organism>
<dbReference type="InterPro" id="IPR029058">
    <property type="entry name" value="AB_hydrolase_fold"/>
</dbReference>
<dbReference type="PANTHER" id="PTHR48098">
    <property type="entry name" value="ENTEROCHELIN ESTERASE-RELATED"/>
    <property type="match status" value="1"/>
</dbReference>
<dbReference type="Pfam" id="PF00756">
    <property type="entry name" value="Esterase"/>
    <property type="match status" value="1"/>
</dbReference>
<dbReference type="Proteomes" id="UP000245678">
    <property type="component" value="Unassembled WGS sequence"/>
</dbReference>
<dbReference type="SUPFAM" id="SSF53474">
    <property type="entry name" value="alpha/beta-Hydrolases"/>
    <property type="match status" value="1"/>
</dbReference>
<proteinExistence type="predicted"/>
<dbReference type="InterPro" id="IPR000801">
    <property type="entry name" value="Esterase-like"/>
</dbReference>
<protein>
    <submittedName>
        <fullName evidence="1">Esterase/lipase superfamily enzyme</fullName>
    </submittedName>
</protein>
<evidence type="ECO:0000313" key="2">
    <source>
        <dbReference type="Proteomes" id="UP000245678"/>
    </source>
</evidence>
<name>A0A316HDQ4_9SPHI</name>
<accession>A0A316HDQ4</accession>